<gene>
    <name evidence="10" type="ORF">DC083_09145</name>
</gene>
<reference evidence="11" key="1">
    <citation type="submission" date="2018-05" db="EMBL/GenBank/DDBJ databases">
        <title>Ignatzschineria dubaiensis sp. nov., isolated from necrotic foot tissues of dromedaries (Camelus dromedarius) and associated maggots in Dubai, United Arab Emirates.</title>
        <authorList>
            <person name="Tsang C.C."/>
            <person name="Tang J.Y.M."/>
            <person name="Fong J.Y.H."/>
            <person name="Kinne J."/>
            <person name="Lee H.H."/>
            <person name="Joseph M."/>
            <person name="Jose S."/>
            <person name="Schuster R.K."/>
            <person name="Tang Y."/>
            <person name="Sivakumar S."/>
            <person name="Chen J.H.K."/>
            <person name="Teng J.L.L."/>
            <person name="Lau S.K.P."/>
            <person name="Wernery U."/>
            <person name="Woo P.C.Y."/>
        </authorList>
    </citation>
    <scope>NUCLEOTIDE SEQUENCE [LARGE SCALE GENOMIC DNA]</scope>
    <source>
        <strain evidence="11">KCTC 22644</strain>
    </source>
</reference>
<dbReference type="NCBIfam" id="TIGR00835">
    <property type="entry name" value="agcS"/>
    <property type="match status" value="1"/>
</dbReference>
<dbReference type="GO" id="GO:0005886">
    <property type="term" value="C:plasma membrane"/>
    <property type="evidence" value="ECO:0007669"/>
    <property type="project" value="UniProtKB-SubCell"/>
</dbReference>
<evidence type="ECO:0000256" key="6">
    <source>
        <dbReference type="ARBA" id="ARBA00022847"/>
    </source>
</evidence>
<organism evidence="10 11">
    <name type="scientific">Ignatzschineria ureiclastica</name>
    <dbReference type="NCBI Taxonomy" id="472582"/>
    <lineage>
        <taxon>Bacteria</taxon>
        <taxon>Pseudomonadati</taxon>
        <taxon>Pseudomonadota</taxon>
        <taxon>Gammaproteobacteria</taxon>
        <taxon>Cardiobacteriales</taxon>
        <taxon>Ignatzschineriaceae</taxon>
        <taxon>Ignatzschineria</taxon>
    </lineage>
</organism>
<evidence type="ECO:0000256" key="8">
    <source>
        <dbReference type="ARBA" id="ARBA00023136"/>
    </source>
</evidence>
<name>A0A2U2ACT0_9GAMM</name>
<evidence type="ECO:0000256" key="5">
    <source>
        <dbReference type="ARBA" id="ARBA00022692"/>
    </source>
</evidence>
<dbReference type="Gene3D" id="1.20.1740.10">
    <property type="entry name" value="Amino acid/polyamine transporter I"/>
    <property type="match status" value="1"/>
</dbReference>
<feature type="transmembrane region" description="Helical" evidence="9">
    <location>
        <begin position="298"/>
        <end position="321"/>
    </location>
</feature>
<dbReference type="Proteomes" id="UP000245020">
    <property type="component" value="Unassembled WGS sequence"/>
</dbReference>
<keyword evidence="9" id="KW-0997">Cell inner membrane</keyword>
<comment type="subcellular location">
    <subcellularLocation>
        <location evidence="9">Cell inner membrane</location>
        <topology evidence="9">Multi-pass membrane protein</topology>
    </subcellularLocation>
    <subcellularLocation>
        <location evidence="1">Cell membrane</location>
        <topology evidence="1">Multi-pass membrane protein</topology>
    </subcellularLocation>
</comment>
<accession>A0A2U2ACT0</accession>
<dbReference type="AlphaFoldDB" id="A0A2U2ACT0"/>
<keyword evidence="8 9" id="KW-0472">Membrane</keyword>
<keyword evidence="3 9" id="KW-0813">Transport</keyword>
<feature type="transmembrane region" description="Helical" evidence="9">
    <location>
        <begin position="142"/>
        <end position="161"/>
    </location>
</feature>
<feature type="transmembrane region" description="Helical" evidence="9">
    <location>
        <begin position="341"/>
        <end position="364"/>
    </location>
</feature>
<dbReference type="PANTHER" id="PTHR30330:SF1">
    <property type="entry name" value="AMINO-ACID CARRIER PROTEIN ALST"/>
    <property type="match status" value="1"/>
</dbReference>
<keyword evidence="11" id="KW-1185">Reference proteome</keyword>
<evidence type="ECO:0000256" key="1">
    <source>
        <dbReference type="ARBA" id="ARBA00004651"/>
    </source>
</evidence>
<keyword evidence="4" id="KW-1003">Cell membrane</keyword>
<keyword evidence="7 9" id="KW-1133">Transmembrane helix</keyword>
<dbReference type="OrthoDB" id="9806926at2"/>
<dbReference type="PANTHER" id="PTHR30330">
    <property type="entry name" value="AGSS FAMILY TRANSPORTER, SODIUM-ALANINE"/>
    <property type="match status" value="1"/>
</dbReference>
<keyword evidence="5 9" id="KW-0812">Transmembrane</keyword>
<protein>
    <submittedName>
        <fullName evidence="10">Sodium:alanine symporter family protein</fullName>
    </submittedName>
</protein>
<feature type="transmembrane region" description="Helical" evidence="9">
    <location>
        <begin position="181"/>
        <end position="201"/>
    </location>
</feature>
<evidence type="ECO:0000256" key="2">
    <source>
        <dbReference type="ARBA" id="ARBA00009261"/>
    </source>
</evidence>
<evidence type="ECO:0000313" key="11">
    <source>
        <dbReference type="Proteomes" id="UP000245020"/>
    </source>
</evidence>
<dbReference type="GO" id="GO:0005283">
    <property type="term" value="F:amino acid:sodium symporter activity"/>
    <property type="evidence" value="ECO:0007669"/>
    <property type="project" value="InterPro"/>
</dbReference>
<comment type="caution">
    <text evidence="10">The sequence shown here is derived from an EMBL/GenBank/DDBJ whole genome shotgun (WGS) entry which is preliminary data.</text>
</comment>
<dbReference type="EMBL" id="QEWQ01000006">
    <property type="protein sequence ID" value="PWD80466.1"/>
    <property type="molecule type" value="Genomic_DNA"/>
</dbReference>
<evidence type="ECO:0000256" key="4">
    <source>
        <dbReference type="ARBA" id="ARBA00022475"/>
    </source>
</evidence>
<feature type="transmembrane region" description="Helical" evidence="9">
    <location>
        <begin position="207"/>
        <end position="225"/>
    </location>
</feature>
<evidence type="ECO:0000256" key="9">
    <source>
        <dbReference type="RuleBase" id="RU363064"/>
    </source>
</evidence>
<feature type="transmembrane region" description="Helical" evidence="9">
    <location>
        <begin position="384"/>
        <end position="402"/>
    </location>
</feature>
<comment type="similarity">
    <text evidence="2 9">Belongs to the alanine or glycine:cation symporter (AGCS) (TC 2.A.25) family.</text>
</comment>
<evidence type="ECO:0000313" key="10">
    <source>
        <dbReference type="EMBL" id="PWD80466.1"/>
    </source>
</evidence>
<evidence type="ECO:0000256" key="7">
    <source>
        <dbReference type="ARBA" id="ARBA00022989"/>
    </source>
</evidence>
<feature type="transmembrane region" description="Helical" evidence="9">
    <location>
        <begin position="20"/>
        <end position="43"/>
    </location>
</feature>
<feature type="transmembrane region" description="Helical" evidence="9">
    <location>
        <begin position="79"/>
        <end position="103"/>
    </location>
</feature>
<dbReference type="PRINTS" id="PR00175">
    <property type="entry name" value="NAALASMPORT"/>
</dbReference>
<keyword evidence="6 9" id="KW-0769">Symport</keyword>
<dbReference type="Pfam" id="PF01235">
    <property type="entry name" value="Na_Ala_symp"/>
    <property type="match status" value="1"/>
</dbReference>
<dbReference type="RefSeq" id="WP_109189907.1">
    <property type="nucleotide sequence ID" value="NZ_BMYA01000004.1"/>
</dbReference>
<dbReference type="FunFam" id="1.20.1740.10:FF:000004">
    <property type="entry name" value="Sodium:alanine symporter family protein"/>
    <property type="match status" value="1"/>
</dbReference>
<evidence type="ECO:0000256" key="3">
    <source>
        <dbReference type="ARBA" id="ARBA00022448"/>
    </source>
</evidence>
<sequence>MEVIKHILYSANELLWSYPLVLLLILVGVFFTIKTACIQLRCFKEMWRLLRERPHNGQGISPFQSFSLSLASRIGSSNILGVALAISIGGPGAVFWMWCVAFLGMATSFAENSLGQLYKVKDGDLYRGGAAYYIHNALGWRVYAILFALLLIVSFGTLFTLVQSNIIAESFSMVFSLDEEWVVMFLVLITGIIILGGVRRIVHVTEILVPLMLLIYLGISGYILLRNINLLPDILSLIINNALGVKELLGGGIGIALVQGTRRGIFSNEAGTGSIASAGASANVSHPAKQGFVQSLGVFVDTMVVSTMTAFIILISGLYGQGVPNGILLTQASMAIHIGSLAPYLVSISLFLFAFTSVISNYYYGESNLVFLSKKRGMLFGYRVLFLLMLMLGPFIEASFIWECIDLMIGLMMLMNAIALLRLTPTVMILFKDYVLQRKAGLDPVFYVDDFPTITGTECWQNEMPENIDAVDDPYFKAMPQ</sequence>
<feature type="transmembrane region" description="Helical" evidence="9">
    <location>
        <begin position="408"/>
        <end position="431"/>
    </location>
</feature>
<dbReference type="InterPro" id="IPR001463">
    <property type="entry name" value="Na/Ala_symport"/>
</dbReference>
<proteinExistence type="inferred from homology"/>